<dbReference type="KEGG" id="pbs:Plabr_0711"/>
<dbReference type="OrthoDB" id="291833at2"/>
<evidence type="ECO:0000256" key="5">
    <source>
        <dbReference type="ARBA" id="ARBA00022692"/>
    </source>
</evidence>
<evidence type="ECO:0000256" key="6">
    <source>
        <dbReference type="ARBA" id="ARBA00022989"/>
    </source>
</evidence>
<feature type="transmembrane region" description="Helical" evidence="8">
    <location>
        <begin position="48"/>
        <end position="81"/>
    </location>
</feature>
<evidence type="ECO:0000256" key="7">
    <source>
        <dbReference type="ARBA" id="ARBA00023136"/>
    </source>
</evidence>
<accession>F0SG49</accession>
<comment type="subcellular location">
    <subcellularLocation>
        <location evidence="1 8">Cell membrane</location>
        <topology evidence="1 8">Multi-pass membrane protein</topology>
    </subcellularLocation>
</comment>
<evidence type="ECO:0000256" key="3">
    <source>
        <dbReference type="ARBA" id="ARBA00022448"/>
    </source>
</evidence>
<name>F0SG49_RUBBR</name>
<dbReference type="Proteomes" id="UP000006860">
    <property type="component" value="Chromosome"/>
</dbReference>
<feature type="transmembrane region" description="Helical" evidence="8">
    <location>
        <begin position="267"/>
        <end position="284"/>
    </location>
</feature>
<dbReference type="HOGENOM" id="CLU_054750_5_5_0"/>
<feature type="transmembrane region" description="Helical" evidence="8">
    <location>
        <begin position="116"/>
        <end position="137"/>
    </location>
</feature>
<gene>
    <name evidence="10" type="ordered locus">Plabr_0711</name>
</gene>
<feature type="region of interest" description="Disordered" evidence="9">
    <location>
        <begin position="172"/>
        <end position="196"/>
    </location>
</feature>
<proteinExistence type="inferred from homology"/>
<keyword evidence="5 8" id="KW-0812">Transmembrane</keyword>
<sequence length="318" mass="33411">MKSSTLAGRKVTLTIVSLLGLALLLTGDQLLANTNVSAPNQTETVDTWFSSGLLVVALIALAAGFVHSGIGFGFGIVAIALMPLVIDARQTHLLVSLAAVPVQLGTVWAYRKGVVWKPLLFALIGATIGLPAGLWLFQTINLDWLTRGTGIAILFMIGYTFVVRSQASRRSSAQSAPPADRIAEGDTQDLPSSKRNSREAAGASAIGVASGFLMGAVTMPGPPVVAYALQRDWSQDEFKTFVNQFLLALSLFKVAGLFVTAGVSQQSLFESLFVFPAALIGIAIGKRFSQHLSTGGFRTIVAVVLSLVAILLIVKGGG</sequence>
<dbReference type="PANTHER" id="PTHR30269:SF37">
    <property type="entry name" value="MEMBRANE TRANSPORTER PROTEIN"/>
    <property type="match status" value="1"/>
</dbReference>
<reference evidence="11" key="1">
    <citation type="submission" date="2011-02" db="EMBL/GenBank/DDBJ databases">
        <title>The complete genome of Planctomyces brasiliensis DSM 5305.</title>
        <authorList>
            <person name="Lucas S."/>
            <person name="Copeland A."/>
            <person name="Lapidus A."/>
            <person name="Bruce D."/>
            <person name="Goodwin L."/>
            <person name="Pitluck S."/>
            <person name="Kyrpides N."/>
            <person name="Mavromatis K."/>
            <person name="Pagani I."/>
            <person name="Ivanova N."/>
            <person name="Ovchinnikova G."/>
            <person name="Lu M."/>
            <person name="Detter J.C."/>
            <person name="Han C."/>
            <person name="Land M."/>
            <person name="Hauser L."/>
            <person name="Markowitz V."/>
            <person name="Cheng J.-F."/>
            <person name="Hugenholtz P."/>
            <person name="Woyke T."/>
            <person name="Wu D."/>
            <person name="Tindall B."/>
            <person name="Pomrenke H.G."/>
            <person name="Brambilla E."/>
            <person name="Klenk H.-P."/>
            <person name="Eisen J.A."/>
        </authorList>
    </citation>
    <scope>NUCLEOTIDE SEQUENCE [LARGE SCALE GENOMIC DNA]</scope>
    <source>
        <strain evidence="11">ATCC 49424 / DSM 5305 / JCM 21570 / NBRC 103401 / IFAM 1448</strain>
    </source>
</reference>
<protein>
    <recommendedName>
        <fullName evidence="8">Probable membrane transporter protein</fullName>
    </recommendedName>
</protein>
<feature type="transmembrane region" description="Helical" evidence="8">
    <location>
        <begin position="296"/>
        <end position="314"/>
    </location>
</feature>
<feature type="transmembrane region" description="Helical" evidence="8">
    <location>
        <begin position="200"/>
        <end position="229"/>
    </location>
</feature>
<evidence type="ECO:0000313" key="11">
    <source>
        <dbReference type="Proteomes" id="UP000006860"/>
    </source>
</evidence>
<evidence type="ECO:0000256" key="4">
    <source>
        <dbReference type="ARBA" id="ARBA00022475"/>
    </source>
</evidence>
<dbReference type="STRING" id="756272.Plabr_0711"/>
<keyword evidence="6 8" id="KW-1133">Transmembrane helix</keyword>
<dbReference type="Pfam" id="PF01925">
    <property type="entry name" value="TauE"/>
    <property type="match status" value="1"/>
</dbReference>
<dbReference type="AlphaFoldDB" id="F0SG49"/>
<dbReference type="InterPro" id="IPR002781">
    <property type="entry name" value="TM_pro_TauE-like"/>
</dbReference>
<dbReference type="EMBL" id="CP002546">
    <property type="protein sequence ID" value="ADY58338.1"/>
    <property type="molecule type" value="Genomic_DNA"/>
</dbReference>
<dbReference type="PANTHER" id="PTHR30269">
    <property type="entry name" value="TRANSMEMBRANE PROTEIN YFCA"/>
    <property type="match status" value="1"/>
</dbReference>
<dbReference type="RefSeq" id="WP_013627080.1">
    <property type="nucleotide sequence ID" value="NC_015174.1"/>
</dbReference>
<keyword evidence="4 8" id="KW-1003">Cell membrane</keyword>
<keyword evidence="7 8" id="KW-0472">Membrane</keyword>
<comment type="similarity">
    <text evidence="2 8">Belongs to the 4-toluene sulfonate uptake permease (TSUP) (TC 2.A.102) family.</text>
</comment>
<organism evidence="10 11">
    <name type="scientific">Rubinisphaera brasiliensis (strain ATCC 49424 / DSM 5305 / JCM 21570 / IAM 15109 / NBRC 103401 / IFAM 1448)</name>
    <name type="common">Planctomyces brasiliensis</name>
    <dbReference type="NCBI Taxonomy" id="756272"/>
    <lineage>
        <taxon>Bacteria</taxon>
        <taxon>Pseudomonadati</taxon>
        <taxon>Planctomycetota</taxon>
        <taxon>Planctomycetia</taxon>
        <taxon>Planctomycetales</taxon>
        <taxon>Planctomycetaceae</taxon>
        <taxon>Rubinisphaera</taxon>
    </lineage>
</organism>
<dbReference type="InterPro" id="IPR052017">
    <property type="entry name" value="TSUP"/>
</dbReference>
<evidence type="ECO:0000256" key="8">
    <source>
        <dbReference type="RuleBase" id="RU363041"/>
    </source>
</evidence>
<feature type="transmembrane region" description="Helical" evidence="8">
    <location>
        <begin position="241"/>
        <end position="261"/>
    </location>
</feature>
<dbReference type="eggNOG" id="COG0730">
    <property type="taxonomic scope" value="Bacteria"/>
</dbReference>
<evidence type="ECO:0000256" key="1">
    <source>
        <dbReference type="ARBA" id="ARBA00004651"/>
    </source>
</evidence>
<feature type="transmembrane region" description="Helical" evidence="8">
    <location>
        <begin position="144"/>
        <end position="162"/>
    </location>
</feature>
<dbReference type="GO" id="GO:0005886">
    <property type="term" value="C:plasma membrane"/>
    <property type="evidence" value="ECO:0007669"/>
    <property type="project" value="UniProtKB-SubCell"/>
</dbReference>
<keyword evidence="3" id="KW-0813">Transport</keyword>
<evidence type="ECO:0000256" key="2">
    <source>
        <dbReference type="ARBA" id="ARBA00009142"/>
    </source>
</evidence>
<evidence type="ECO:0000256" key="9">
    <source>
        <dbReference type="SAM" id="MobiDB-lite"/>
    </source>
</evidence>
<evidence type="ECO:0000313" key="10">
    <source>
        <dbReference type="EMBL" id="ADY58338.1"/>
    </source>
</evidence>
<keyword evidence="11" id="KW-1185">Reference proteome</keyword>